<organism evidence="1">
    <name type="scientific">Siphoviridae sp. ctxdc10</name>
    <dbReference type="NCBI Taxonomy" id="2825740"/>
    <lineage>
        <taxon>Viruses</taxon>
        <taxon>Duplodnaviria</taxon>
        <taxon>Heunggongvirae</taxon>
        <taxon>Uroviricota</taxon>
        <taxon>Caudoviricetes</taxon>
    </lineage>
</organism>
<accession>A0A8S5TSL1</accession>
<protein>
    <submittedName>
        <fullName evidence="1">Uncharacterized protein</fullName>
    </submittedName>
</protein>
<dbReference type="EMBL" id="BK015918">
    <property type="protein sequence ID" value="DAF85168.1"/>
    <property type="molecule type" value="Genomic_DNA"/>
</dbReference>
<sequence length="39" mass="4388">MAELVILVLFSCAILAAYGFAAAHRDSFDKLFDKLFNEH</sequence>
<proteinExistence type="predicted"/>
<evidence type="ECO:0000313" key="1">
    <source>
        <dbReference type="EMBL" id="DAF85168.1"/>
    </source>
</evidence>
<name>A0A8S5TSL1_9CAUD</name>
<reference evidence="1" key="1">
    <citation type="journal article" date="2021" name="Proc. Natl. Acad. Sci. U.S.A.">
        <title>A Catalog of Tens of Thousands of Viruses from Human Metagenomes Reveals Hidden Associations with Chronic Diseases.</title>
        <authorList>
            <person name="Tisza M.J."/>
            <person name="Buck C.B."/>
        </authorList>
    </citation>
    <scope>NUCLEOTIDE SEQUENCE</scope>
    <source>
        <strain evidence="1">Ctxdc10</strain>
    </source>
</reference>